<reference evidence="4 5" key="1">
    <citation type="submission" date="2017-03" db="EMBL/GenBank/DDBJ databases">
        <title>Genomes of endolithic fungi from Antarctica.</title>
        <authorList>
            <person name="Coleine C."/>
            <person name="Masonjones S."/>
            <person name="Stajich J.E."/>
        </authorList>
    </citation>
    <scope>NUCLEOTIDE SEQUENCE [LARGE SCALE GENOMIC DNA]</scope>
    <source>
        <strain evidence="4 5">CCFEE 5311</strain>
    </source>
</reference>
<dbReference type="EMBL" id="JASUXU010000082">
    <property type="protein sequence ID" value="KAK0309181.1"/>
    <property type="molecule type" value="Genomic_DNA"/>
</dbReference>
<reference evidence="3" key="3">
    <citation type="submission" date="2023-06" db="EMBL/GenBank/DDBJ databases">
        <title>Black Yeasts Isolated from many extreme environments.</title>
        <authorList>
            <person name="Coleine C."/>
            <person name="Stajich J.E."/>
            <person name="Selbmann L."/>
        </authorList>
    </citation>
    <scope>NUCLEOTIDE SEQUENCE</scope>
    <source>
        <strain evidence="3">CCFEE 5200</strain>
    </source>
</reference>
<comment type="caution">
    <text evidence="4">The sequence shown here is derived from an EMBL/GenBank/DDBJ whole genome shotgun (WGS) entry which is preliminary data.</text>
</comment>
<dbReference type="EMBL" id="JAUJLE010000139">
    <property type="protein sequence ID" value="KAK0976589.1"/>
    <property type="molecule type" value="Genomic_DNA"/>
</dbReference>
<accession>A0A4U0VF56</accession>
<dbReference type="OrthoDB" id="5367448at2759"/>
<protein>
    <recommendedName>
        <fullName evidence="7">RRM domain-containing protein</fullName>
    </recommendedName>
</protein>
<dbReference type="Proteomes" id="UP001168146">
    <property type="component" value="Unassembled WGS sequence"/>
</dbReference>
<evidence type="ECO:0000313" key="4">
    <source>
        <dbReference type="EMBL" id="TKA47740.1"/>
    </source>
</evidence>
<evidence type="ECO:0000313" key="3">
    <source>
        <dbReference type="EMBL" id="KAK0976589.1"/>
    </source>
</evidence>
<feature type="region of interest" description="Disordered" evidence="1">
    <location>
        <begin position="80"/>
        <end position="110"/>
    </location>
</feature>
<feature type="region of interest" description="Disordered" evidence="1">
    <location>
        <begin position="181"/>
        <end position="202"/>
    </location>
</feature>
<dbReference type="EMBL" id="NAJP01000005">
    <property type="protein sequence ID" value="TKA47740.1"/>
    <property type="molecule type" value="Genomic_DNA"/>
</dbReference>
<evidence type="ECO:0000313" key="6">
    <source>
        <dbReference type="Proteomes" id="UP001175353"/>
    </source>
</evidence>
<keyword evidence="6" id="KW-1185">Reference proteome</keyword>
<evidence type="ECO:0008006" key="7">
    <source>
        <dbReference type="Google" id="ProtNLM"/>
    </source>
</evidence>
<evidence type="ECO:0000313" key="2">
    <source>
        <dbReference type="EMBL" id="KAK0309181.1"/>
    </source>
</evidence>
<evidence type="ECO:0000256" key="1">
    <source>
        <dbReference type="SAM" id="MobiDB-lite"/>
    </source>
</evidence>
<reference evidence="2" key="2">
    <citation type="submission" date="2021-12" db="EMBL/GenBank/DDBJ databases">
        <title>Black yeast isolated from Biological Soil Crust.</title>
        <authorList>
            <person name="Kurbessoian T."/>
        </authorList>
    </citation>
    <scope>NUCLEOTIDE SEQUENCE</scope>
    <source>
        <strain evidence="2">CCFEE 5208</strain>
    </source>
</reference>
<gene>
    <name evidence="4" type="ORF">B0A54_02114</name>
    <name evidence="2" type="ORF">LTR82_015233</name>
    <name evidence="3" type="ORF">LTR91_013623</name>
</gene>
<organism evidence="4 5">
    <name type="scientific">Friedmanniomyces endolithicus</name>
    <dbReference type="NCBI Taxonomy" id="329885"/>
    <lineage>
        <taxon>Eukaryota</taxon>
        <taxon>Fungi</taxon>
        <taxon>Dikarya</taxon>
        <taxon>Ascomycota</taxon>
        <taxon>Pezizomycotina</taxon>
        <taxon>Dothideomycetes</taxon>
        <taxon>Dothideomycetidae</taxon>
        <taxon>Mycosphaerellales</taxon>
        <taxon>Teratosphaeriaceae</taxon>
        <taxon>Friedmanniomyces</taxon>
    </lineage>
</organism>
<feature type="compositionally biased region" description="Low complexity" evidence="1">
    <location>
        <begin position="85"/>
        <end position="94"/>
    </location>
</feature>
<dbReference type="Proteomes" id="UP000310066">
    <property type="component" value="Unassembled WGS sequence"/>
</dbReference>
<dbReference type="Proteomes" id="UP001175353">
    <property type="component" value="Unassembled WGS sequence"/>
</dbReference>
<sequence length="202" mass="22430">MAFPTLLRPTTTRAVHLRITPRPSHLGESREILRLLSQFGEVEYFKNLKYDPFSAPNTTIVIFRDEEAAKHCLKRSPIRFRMGKAPPSSSPVAADAKESPAKGGTEPEPPGFGIFQIQANSARAHFRDTLNASHFHGAFAVDGKAAAQRDLSKRVPMLGLSDVNWHAEVKPWRLVEMERERDGAFKGSGPRRSLGELSGEGW</sequence>
<name>A0A4U0VF56_9PEZI</name>
<dbReference type="AlphaFoldDB" id="A0A4U0VF56"/>
<evidence type="ECO:0000313" key="5">
    <source>
        <dbReference type="Proteomes" id="UP000310066"/>
    </source>
</evidence>
<proteinExistence type="predicted"/>